<dbReference type="EMBL" id="UINC01171260">
    <property type="protein sequence ID" value="SVD75737.1"/>
    <property type="molecule type" value="Genomic_DNA"/>
</dbReference>
<feature type="non-terminal residue" evidence="1">
    <location>
        <position position="119"/>
    </location>
</feature>
<reference evidence="1" key="1">
    <citation type="submission" date="2018-05" db="EMBL/GenBank/DDBJ databases">
        <authorList>
            <person name="Lanie J.A."/>
            <person name="Ng W.-L."/>
            <person name="Kazmierczak K.M."/>
            <person name="Andrzejewski T.M."/>
            <person name="Davidsen T.M."/>
            <person name="Wayne K.J."/>
            <person name="Tettelin H."/>
            <person name="Glass J.I."/>
            <person name="Rusch D."/>
            <person name="Podicherti R."/>
            <person name="Tsui H.-C.T."/>
            <person name="Winkler M.E."/>
        </authorList>
    </citation>
    <scope>NUCLEOTIDE SEQUENCE</scope>
</reference>
<evidence type="ECO:0008006" key="2">
    <source>
        <dbReference type="Google" id="ProtNLM"/>
    </source>
</evidence>
<accession>A0A382XX94</accession>
<sequence length="119" mass="13560">MIENLADYVNNNSALVRQGRFINFSILVGVGETDFIIRIDGGRVTGVRHRQLNIDSGRFAIRAPAEIWEEFWRPMPKREHHDLFSMMAAGLAQIDGDLLPFMQNLQYFKDLLGALRPAS</sequence>
<organism evidence="1">
    <name type="scientific">marine metagenome</name>
    <dbReference type="NCBI Taxonomy" id="408172"/>
    <lineage>
        <taxon>unclassified sequences</taxon>
        <taxon>metagenomes</taxon>
        <taxon>ecological metagenomes</taxon>
    </lineage>
</organism>
<dbReference type="AlphaFoldDB" id="A0A382XX94"/>
<protein>
    <recommendedName>
        <fullName evidence="2">SCP2 domain-containing protein</fullName>
    </recommendedName>
</protein>
<name>A0A382XX94_9ZZZZ</name>
<proteinExistence type="predicted"/>
<gene>
    <name evidence="1" type="ORF">METZ01_LOCUS428591</name>
</gene>
<evidence type="ECO:0000313" key="1">
    <source>
        <dbReference type="EMBL" id="SVD75737.1"/>
    </source>
</evidence>